<evidence type="ECO:0000313" key="3">
    <source>
        <dbReference type="Proteomes" id="UP000310158"/>
    </source>
</evidence>
<feature type="region of interest" description="Disordered" evidence="1">
    <location>
        <begin position="145"/>
        <end position="173"/>
    </location>
</feature>
<protein>
    <recommendedName>
        <fullName evidence="4">DUF4219 domain-containing protein</fullName>
    </recommendedName>
</protein>
<organism evidence="2 3">
    <name type="scientific">Bondarzewia mesenterica</name>
    <dbReference type="NCBI Taxonomy" id="1095465"/>
    <lineage>
        <taxon>Eukaryota</taxon>
        <taxon>Fungi</taxon>
        <taxon>Dikarya</taxon>
        <taxon>Basidiomycota</taxon>
        <taxon>Agaricomycotina</taxon>
        <taxon>Agaricomycetes</taxon>
        <taxon>Russulales</taxon>
        <taxon>Bondarzewiaceae</taxon>
        <taxon>Bondarzewia</taxon>
    </lineage>
</organism>
<evidence type="ECO:0000256" key="1">
    <source>
        <dbReference type="SAM" id="MobiDB-lite"/>
    </source>
</evidence>
<proteinExistence type="predicted"/>
<dbReference type="AlphaFoldDB" id="A0A4S4KZ74"/>
<gene>
    <name evidence="2" type="ORF">EW146_g10347</name>
</gene>
<dbReference type="OrthoDB" id="5598079at2759"/>
<dbReference type="Proteomes" id="UP000310158">
    <property type="component" value="Unassembled WGS sequence"/>
</dbReference>
<evidence type="ECO:0008006" key="4">
    <source>
        <dbReference type="Google" id="ProtNLM"/>
    </source>
</evidence>
<evidence type="ECO:0000313" key="2">
    <source>
        <dbReference type="EMBL" id="THH03771.1"/>
    </source>
</evidence>
<sequence>MADSSKSVPSIKSLNGHNYPTWVKEMSGWLRLKMTVLPCSSWSGRGISRRLQVQLLCLWIRADRGVLDGLKDDPIAMWAKLESTFNEKRAGSRTDEELVCMAMLWSQPADVDAFRSSLNLIDNLIRSKLEDAFRNEDITRTRRLEDLPPSDSTQAFVASSGTPGAGTKPKGSRQRFKCDFCGMNGHTEDRCFKRINEQLQGKPSQANAVQEVPQLDSGIVQFAGSASLRSLHPSDPLLPLQLDADVDWNAGTGATSLMTPHHHWLCNYKPHVVPVHLADSQSSIQLELGVWDNSVWFCAVVNNSNCTFLQGSTAPITEFTQPVTTLPLDSSFWHHRLCHHHHAGIQRLMRENMVIALQLDSDAKPDPLPISSHSGMQYFITFIDDATSWKVVYTLHLKSQALEVFKRYKAYAENATISAQLT</sequence>
<name>A0A4S4KZ74_9AGAM</name>
<feature type="compositionally biased region" description="Polar residues" evidence="1">
    <location>
        <begin position="150"/>
        <end position="162"/>
    </location>
</feature>
<accession>A0A4S4KZ74</accession>
<dbReference type="EMBL" id="SGPL01001272">
    <property type="protein sequence ID" value="THH03771.1"/>
    <property type="molecule type" value="Genomic_DNA"/>
</dbReference>
<keyword evidence="3" id="KW-1185">Reference proteome</keyword>
<reference evidence="2 3" key="1">
    <citation type="submission" date="2019-02" db="EMBL/GenBank/DDBJ databases">
        <title>Genome sequencing of the rare red list fungi Bondarzewia mesenterica.</title>
        <authorList>
            <person name="Buettner E."/>
            <person name="Kellner H."/>
        </authorList>
    </citation>
    <scope>NUCLEOTIDE SEQUENCE [LARGE SCALE GENOMIC DNA]</scope>
    <source>
        <strain evidence="2 3">DSM 108281</strain>
    </source>
</reference>
<comment type="caution">
    <text evidence="2">The sequence shown here is derived from an EMBL/GenBank/DDBJ whole genome shotgun (WGS) entry which is preliminary data.</text>
</comment>